<evidence type="ECO:0000313" key="1">
    <source>
        <dbReference type="EMBL" id="KAI8027513.1"/>
    </source>
</evidence>
<gene>
    <name evidence="1" type="ORF">LOK49_LG02G04074</name>
</gene>
<sequence>MIKKIKAKTRKTTEISDYEHGGNKVKVEKGKEHKDETISNKYAVAQLLALEDKYKLQILWKEKQTESRYDNCVFINEITSLVKGNDISSCTIDTYAEILEKNHKYRILVMELSTMTSLSYCQVYIGYFDPDSLRSGLPKAVSSLEWAILEGKGKEDLVDPIKEQFVELLMIWLRMILRRSPLRIFWDMLLKAYQIGKGN</sequence>
<organism evidence="1 2">
    <name type="scientific">Camellia lanceoleosa</name>
    <dbReference type="NCBI Taxonomy" id="1840588"/>
    <lineage>
        <taxon>Eukaryota</taxon>
        <taxon>Viridiplantae</taxon>
        <taxon>Streptophyta</taxon>
        <taxon>Embryophyta</taxon>
        <taxon>Tracheophyta</taxon>
        <taxon>Spermatophyta</taxon>
        <taxon>Magnoliopsida</taxon>
        <taxon>eudicotyledons</taxon>
        <taxon>Gunneridae</taxon>
        <taxon>Pentapetalae</taxon>
        <taxon>asterids</taxon>
        <taxon>Ericales</taxon>
        <taxon>Theaceae</taxon>
        <taxon>Camellia</taxon>
    </lineage>
</organism>
<protein>
    <submittedName>
        <fullName evidence="1">Uncharacterized protein</fullName>
    </submittedName>
</protein>
<name>A0ACC0IP93_9ERIC</name>
<keyword evidence="2" id="KW-1185">Reference proteome</keyword>
<reference evidence="1 2" key="1">
    <citation type="journal article" date="2022" name="Plant J.">
        <title>Chromosome-level genome of Camellia lanceoleosa provides a valuable resource for understanding genome evolution and self-incompatibility.</title>
        <authorList>
            <person name="Gong W."/>
            <person name="Xiao S."/>
            <person name="Wang L."/>
            <person name="Liao Z."/>
            <person name="Chang Y."/>
            <person name="Mo W."/>
            <person name="Hu G."/>
            <person name="Li W."/>
            <person name="Zhao G."/>
            <person name="Zhu H."/>
            <person name="Hu X."/>
            <person name="Ji K."/>
            <person name="Xiang X."/>
            <person name="Song Q."/>
            <person name="Yuan D."/>
            <person name="Jin S."/>
            <person name="Zhang L."/>
        </authorList>
    </citation>
    <scope>NUCLEOTIDE SEQUENCE [LARGE SCALE GENOMIC DNA]</scope>
    <source>
        <strain evidence="1">SQ_2022a</strain>
    </source>
</reference>
<dbReference type="EMBL" id="CM045760">
    <property type="protein sequence ID" value="KAI8027513.1"/>
    <property type="molecule type" value="Genomic_DNA"/>
</dbReference>
<comment type="caution">
    <text evidence="1">The sequence shown here is derived from an EMBL/GenBank/DDBJ whole genome shotgun (WGS) entry which is preliminary data.</text>
</comment>
<dbReference type="Proteomes" id="UP001060215">
    <property type="component" value="Chromosome 3"/>
</dbReference>
<accession>A0ACC0IP93</accession>
<proteinExistence type="predicted"/>
<evidence type="ECO:0000313" key="2">
    <source>
        <dbReference type="Proteomes" id="UP001060215"/>
    </source>
</evidence>